<dbReference type="Proteomes" id="UP000471364">
    <property type="component" value="Unassembled WGS sequence"/>
</dbReference>
<name>A0ABQ6UMQ1_9ACTN</name>
<reference evidence="1 2" key="1">
    <citation type="submission" date="2019-09" db="EMBL/GenBank/DDBJ databases">
        <title>High taxonomic diversity of Micromonospora strains isolated from Medicago sativa nodules in different geographical locations.</title>
        <authorList>
            <person name="Martinez-Hidalgo P."/>
            <person name="Flores-Felix J.D."/>
            <person name="Velazquez E."/>
            <person name="Brau L."/>
            <person name="Trujillo M.E."/>
            <person name="Martinez-Molina E."/>
        </authorList>
    </citation>
    <scope>NUCLEOTIDE SEQUENCE [LARGE SCALE GENOMIC DNA]</scope>
    <source>
        <strain evidence="1 2">ALFB5</strain>
    </source>
</reference>
<evidence type="ECO:0000313" key="2">
    <source>
        <dbReference type="Proteomes" id="UP000471364"/>
    </source>
</evidence>
<protein>
    <submittedName>
        <fullName evidence="1">Uncharacterized protein</fullName>
    </submittedName>
</protein>
<accession>A0ABQ6UMQ1</accession>
<organism evidence="1 2">
    <name type="scientific">Micromonospora aurantiaca</name>
    <name type="common">nom. illeg.</name>
    <dbReference type="NCBI Taxonomy" id="47850"/>
    <lineage>
        <taxon>Bacteria</taxon>
        <taxon>Bacillati</taxon>
        <taxon>Actinomycetota</taxon>
        <taxon>Actinomycetes</taxon>
        <taxon>Micromonosporales</taxon>
        <taxon>Micromonosporaceae</taxon>
        <taxon>Micromonospora</taxon>
    </lineage>
</organism>
<evidence type="ECO:0000313" key="1">
    <source>
        <dbReference type="EMBL" id="KAB1118497.1"/>
    </source>
</evidence>
<dbReference type="EMBL" id="WAAR01000008">
    <property type="protein sequence ID" value="KAB1118497.1"/>
    <property type="molecule type" value="Genomic_DNA"/>
</dbReference>
<comment type="caution">
    <text evidence="1">The sequence shown here is derived from an EMBL/GenBank/DDBJ whole genome shotgun (WGS) entry which is preliminary data.</text>
</comment>
<keyword evidence="2" id="KW-1185">Reference proteome</keyword>
<proteinExistence type="predicted"/>
<gene>
    <name evidence="1" type="ORF">F6X54_03425</name>
</gene>
<sequence length="148" mass="16099">MRMRRCRHCHRIPPAGGRRGCLGKAEVGVPLAEKLNGVHFNGKAYGNIGENGNPQWVNEVQDALGNDGMNIAVDLGGLDAKAGWGPREIFEAAARRGSGPGGWRGNAGTDWEMRQIMLKSFRNPNLADRITWYLNGSNVTSAMRGVLE</sequence>